<dbReference type="PANTHER" id="PTHR37820:SF1">
    <property type="entry name" value="CELL DIVISION PROTEIN FTSQ"/>
    <property type="match status" value="1"/>
</dbReference>
<keyword evidence="5" id="KW-0131">Cell cycle</keyword>
<proteinExistence type="predicted"/>
<dbReference type="GO" id="GO:0051301">
    <property type="term" value="P:cell division"/>
    <property type="evidence" value="ECO:0007669"/>
    <property type="project" value="UniProtKB-KW"/>
</dbReference>
<evidence type="ECO:0000256" key="5">
    <source>
        <dbReference type="ARBA" id="ARBA00023306"/>
    </source>
</evidence>
<dbReference type="Pfam" id="PF08478">
    <property type="entry name" value="POTRA_1"/>
    <property type="match status" value="1"/>
</dbReference>
<keyword evidence="6" id="KW-0472">Membrane</keyword>
<evidence type="ECO:0000313" key="10">
    <source>
        <dbReference type="Proteomes" id="UP000528555"/>
    </source>
</evidence>
<evidence type="ECO:0000256" key="4">
    <source>
        <dbReference type="ARBA" id="ARBA00022989"/>
    </source>
</evidence>
<keyword evidence="10" id="KW-1185">Reference proteome</keyword>
<feature type="domain" description="POTRA" evidence="7">
    <location>
        <begin position="43"/>
        <end position="109"/>
    </location>
</feature>
<gene>
    <name evidence="9" type="ORF">G5A66_02340</name>
    <name evidence="8" type="ORF">G5A75_00470</name>
</gene>
<evidence type="ECO:0000259" key="7">
    <source>
        <dbReference type="Pfam" id="PF08478"/>
    </source>
</evidence>
<dbReference type="Proteomes" id="UP000701680">
    <property type="component" value="Unassembled WGS sequence"/>
</dbReference>
<evidence type="ECO:0000313" key="8">
    <source>
        <dbReference type="EMBL" id="NSK13365.1"/>
    </source>
</evidence>
<dbReference type="AlphaFoldDB" id="A0A850HGG8"/>
<keyword evidence="4 6" id="KW-1133">Transmembrane helix</keyword>
<keyword evidence="1" id="KW-1003">Cell membrane</keyword>
<dbReference type="EMBL" id="JAAITX010000001">
    <property type="protein sequence ID" value="NVH57506.1"/>
    <property type="molecule type" value="Genomic_DNA"/>
</dbReference>
<evidence type="ECO:0000313" key="9">
    <source>
        <dbReference type="EMBL" id="NVH57506.1"/>
    </source>
</evidence>
<evidence type="ECO:0000256" key="3">
    <source>
        <dbReference type="ARBA" id="ARBA00022692"/>
    </source>
</evidence>
<reference evidence="10 11" key="1">
    <citation type="journal article" date="2020" name="Cell Host Microbe">
        <title>Functional and Genomic Variation between Human-Derived Isolates of Lachnospiraceae Reveals Inter- and Intra-Species Diversity.</title>
        <authorList>
            <person name="Sorbara M.T."/>
            <person name="Littmann E.R."/>
            <person name="Fontana E."/>
            <person name="Moody T.U."/>
            <person name="Kohout C.E."/>
            <person name="Gjonbalaj M."/>
            <person name="Eaton V."/>
            <person name="Seok R."/>
            <person name="Leiner I.M."/>
            <person name="Pamer E.G."/>
        </authorList>
    </citation>
    <scope>NUCLEOTIDE SEQUENCE [LARGE SCALE GENOMIC DNA]</scope>
    <source>
        <strain evidence="9 10">MSK.17.11</strain>
        <strain evidence="8 11">MSK.17.38</strain>
    </source>
</reference>
<accession>A0A850HGG8</accession>
<dbReference type="RefSeq" id="WP_173814101.1">
    <property type="nucleotide sequence ID" value="NZ_JAAITX010000001.1"/>
</dbReference>
<dbReference type="GO" id="GO:0005886">
    <property type="term" value="C:plasma membrane"/>
    <property type="evidence" value="ECO:0007669"/>
    <property type="project" value="TreeGrafter"/>
</dbReference>
<keyword evidence="2" id="KW-0132">Cell division</keyword>
<keyword evidence="3 6" id="KW-0812">Transmembrane</keyword>
<evidence type="ECO:0000256" key="6">
    <source>
        <dbReference type="SAM" id="Phobius"/>
    </source>
</evidence>
<sequence length="254" mass="28647">MKKTEQREEKTTKKKKTHRLYAFVVLLLAAAILALGILILFYVQEIEVSGNEYSTDQAIVEMVKNDKYSVNALYILGKYALEKGEKLPCLESLKIHMKAPWALEIKVKEKPIIGYVPNGQEYAYFDKEGMVVAQSTAAIEGIPRVEGIEVKGISLYGQLKSEDTRIFEEILDATQEISKHELSSDRIVCINHELYLYIGNVCVGLGKTVTPEQIAQIRPILEKLGDQEGTLHLENYSETSTTITFDKGEFPQEN</sequence>
<dbReference type="InterPro" id="IPR050487">
    <property type="entry name" value="FtsQ_DivIB"/>
</dbReference>
<comment type="caution">
    <text evidence="9">The sequence shown here is derived from an EMBL/GenBank/DDBJ whole genome shotgun (WGS) entry which is preliminary data.</text>
</comment>
<dbReference type="Proteomes" id="UP000528555">
    <property type="component" value="Unassembled WGS sequence"/>
</dbReference>
<evidence type="ECO:0000313" key="11">
    <source>
        <dbReference type="Proteomes" id="UP000701680"/>
    </source>
</evidence>
<feature type="transmembrane region" description="Helical" evidence="6">
    <location>
        <begin position="20"/>
        <end position="43"/>
    </location>
</feature>
<dbReference type="EMBL" id="JAAIUO010000001">
    <property type="protein sequence ID" value="NSK13365.1"/>
    <property type="molecule type" value="Genomic_DNA"/>
</dbReference>
<protein>
    <submittedName>
        <fullName evidence="9">FtsQ-type POTRA domain-containing protein</fullName>
    </submittedName>
</protein>
<name>A0A850HGG8_9FIRM</name>
<dbReference type="InterPro" id="IPR013685">
    <property type="entry name" value="POTRA_FtsQ_type"/>
</dbReference>
<organism evidence="9 10">
    <name type="scientific">Dorea phocaeensis</name>
    <dbReference type="NCBI Taxonomy" id="2040291"/>
    <lineage>
        <taxon>Bacteria</taxon>
        <taxon>Bacillati</taxon>
        <taxon>Bacillota</taxon>
        <taxon>Clostridia</taxon>
        <taxon>Lachnospirales</taxon>
        <taxon>Lachnospiraceae</taxon>
        <taxon>Dorea</taxon>
    </lineage>
</organism>
<evidence type="ECO:0000256" key="1">
    <source>
        <dbReference type="ARBA" id="ARBA00022475"/>
    </source>
</evidence>
<evidence type="ECO:0000256" key="2">
    <source>
        <dbReference type="ARBA" id="ARBA00022618"/>
    </source>
</evidence>
<dbReference type="PANTHER" id="PTHR37820">
    <property type="entry name" value="CELL DIVISION PROTEIN DIVIB"/>
    <property type="match status" value="1"/>
</dbReference>
<reference evidence="9" key="2">
    <citation type="submission" date="2020-02" db="EMBL/GenBank/DDBJ databases">
        <authorList>
            <person name="Littmann E."/>
            <person name="Sorbara M."/>
        </authorList>
    </citation>
    <scope>NUCLEOTIDE SEQUENCE</scope>
    <source>
        <strain evidence="9">MSK.17.11</strain>
        <strain evidence="8">MSK.17.38</strain>
    </source>
</reference>